<dbReference type="InterPro" id="IPR011990">
    <property type="entry name" value="TPR-like_helical_dom_sf"/>
</dbReference>
<dbReference type="Gene3D" id="1.25.40.10">
    <property type="entry name" value="Tetratricopeptide repeat domain"/>
    <property type="match status" value="4"/>
</dbReference>
<evidence type="ECO:0000256" key="1">
    <source>
        <dbReference type="ARBA" id="ARBA00022737"/>
    </source>
</evidence>
<dbReference type="InterPro" id="IPR046848">
    <property type="entry name" value="E_motif"/>
</dbReference>
<sequence>MALRQCRGKPGLQIHGLVVSSGLDSFLPVSNSLMNMYAKSGSLDLARQLFQDIANPDVVTWNTILSGFTSGIEALEFVTEMRRAGVPLDAVSFTMALSFSADLQDLESGQQLHALVFKSGFGSDTFVGNALITAYARCQCIQDAGRVFDEMMVRDLVSWNSLLCGLTQEGNCGLEAIQVFLEMMKERDVISWTTMISMDADNGFSLFNDMRSDGIPPNDVTFVALIYAVSCEHLKRDAQMIHGVCFVTGISAEVNVSNSLITMYAKMGSMEDSRMLFEGASHREIVTWNALISGYAQNGLCGEALEIFSSLLLHCKPNQYTFGSILSAITAVQTFSLIYGQRCHCHLMKLGLNIDEYVSGALINMYAKHGSIEESQRAFDETVQKRLVGWTAIISAHAKHGNYGFVMDLFEDMVASGVHPDHVAFLAVLTACGCKGMVDVGRKIFDSMAREYEIEPWPEHYACMVDMLGRAGMLVEAEELVRRIPTGPGLSALQSLLGACRLHGNVEMGKRVAEALMEMEPMESGAYVLISNLYAEKGEWESVSKIRKGMRERGVKKEVGFSWVDVGIRDSIYMHKFSSYDKTHPLAEEIHWVAESLGLEMRIWEEGVEMDRHLN</sequence>
<dbReference type="Pfam" id="PF01535">
    <property type="entry name" value="PPR"/>
    <property type="match status" value="8"/>
</dbReference>
<dbReference type="Pfam" id="PF20431">
    <property type="entry name" value="E_motif"/>
    <property type="match status" value="1"/>
</dbReference>
<accession>A0A8K0MZI7</accession>
<evidence type="ECO:0000256" key="2">
    <source>
        <dbReference type="PROSITE-ProRule" id="PRU00708"/>
    </source>
</evidence>
<feature type="repeat" description="PPR" evidence="2">
    <location>
        <begin position="284"/>
        <end position="314"/>
    </location>
</feature>
<dbReference type="FunFam" id="1.25.40.10:FF:000453">
    <property type="entry name" value="Pentatricopeptide repeat-containing protein mitochondrial"/>
    <property type="match status" value="1"/>
</dbReference>
<dbReference type="Pfam" id="PF13041">
    <property type="entry name" value="PPR_2"/>
    <property type="match status" value="1"/>
</dbReference>
<reference evidence="3" key="2">
    <citation type="submission" date="2019-07" db="EMBL/GenBank/DDBJ databases">
        <authorList>
            <person name="Yang Y."/>
            <person name="Bocs S."/>
            <person name="Baudouin L."/>
        </authorList>
    </citation>
    <scope>NUCLEOTIDE SEQUENCE</scope>
    <source>
        <tissue evidence="3">Spear leaf of Hainan Tall coconut</tissue>
    </source>
</reference>
<comment type="caution">
    <text evidence="3">The sequence shown here is derived from an EMBL/GenBank/DDBJ whole genome shotgun (WGS) entry which is preliminary data.</text>
</comment>
<protein>
    <submittedName>
        <fullName evidence="3">Pentatricopeptide repeat-containing protein, mitochondrial</fullName>
    </submittedName>
</protein>
<dbReference type="PANTHER" id="PTHR47926:SF524">
    <property type="entry name" value="(WILD MALAYSIAN BANANA) HYPOTHETICAL PROTEIN"/>
    <property type="match status" value="1"/>
</dbReference>
<dbReference type="GO" id="GO:0003723">
    <property type="term" value="F:RNA binding"/>
    <property type="evidence" value="ECO:0007669"/>
    <property type="project" value="InterPro"/>
</dbReference>
<feature type="repeat" description="PPR" evidence="2">
    <location>
        <begin position="386"/>
        <end position="420"/>
    </location>
</feature>
<gene>
    <name evidence="3" type="ORF">COCNU_03G016790</name>
</gene>
<dbReference type="GO" id="GO:0009451">
    <property type="term" value="P:RNA modification"/>
    <property type="evidence" value="ECO:0007669"/>
    <property type="project" value="InterPro"/>
</dbReference>
<keyword evidence="4" id="KW-1185">Reference proteome</keyword>
<dbReference type="InterPro" id="IPR002885">
    <property type="entry name" value="PPR_rpt"/>
</dbReference>
<feature type="repeat" description="PPR" evidence="2">
    <location>
        <begin position="155"/>
        <end position="191"/>
    </location>
</feature>
<dbReference type="Proteomes" id="UP000797356">
    <property type="component" value="Chromosome 3"/>
</dbReference>
<dbReference type="InterPro" id="IPR046960">
    <property type="entry name" value="PPR_At4g14850-like_plant"/>
</dbReference>
<evidence type="ECO:0000313" key="3">
    <source>
        <dbReference type="EMBL" id="KAG1335560.1"/>
    </source>
</evidence>
<proteinExistence type="predicted"/>
<dbReference type="OrthoDB" id="185373at2759"/>
<dbReference type="NCBIfam" id="TIGR00756">
    <property type="entry name" value="PPR"/>
    <property type="match status" value="4"/>
</dbReference>
<evidence type="ECO:0000313" key="4">
    <source>
        <dbReference type="Proteomes" id="UP000797356"/>
    </source>
</evidence>
<dbReference type="FunFam" id="1.25.40.10:FF:000573">
    <property type="entry name" value="Pentatricopeptide repeat-containing protein mitochondrial"/>
    <property type="match status" value="1"/>
</dbReference>
<dbReference type="EMBL" id="CM017874">
    <property type="protein sequence ID" value="KAG1335560.1"/>
    <property type="molecule type" value="Genomic_DNA"/>
</dbReference>
<dbReference type="AlphaFoldDB" id="A0A8K0MZI7"/>
<organism evidence="3 4">
    <name type="scientific">Cocos nucifera</name>
    <name type="common">Coconut palm</name>
    <dbReference type="NCBI Taxonomy" id="13894"/>
    <lineage>
        <taxon>Eukaryota</taxon>
        <taxon>Viridiplantae</taxon>
        <taxon>Streptophyta</taxon>
        <taxon>Embryophyta</taxon>
        <taxon>Tracheophyta</taxon>
        <taxon>Spermatophyta</taxon>
        <taxon>Magnoliopsida</taxon>
        <taxon>Liliopsida</taxon>
        <taxon>Arecaceae</taxon>
        <taxon>Arecoideae</taxon>
        <taxon>Cocoseae</taxon>
        <taxon>Attaleinae</taxon>
        <taxon>Cocos</taxon>
    </lineage>
</organism>
<reference evidence="3" key="1">
    <citation type="journal article" date="2017" name="Gigascience">
        <title>The genome draft of coconut (Cocos nucifera).</title>
        <authorList>
            <person name="Xiao Y."/>
            <person name="Xu P."/>
            <person name="Fan H."/>
            <person name="Baudouin L."/>
            <person name="Xia W."/>
            <person name="Bocs S."/>
            <person name="Xu J."/>
            <person name="Li Q."/>
            <person name="Guo A."/>
            <person name="Zhou L."/>
            <person name="Li J."/>
            <person name="Wu Y."/>
            <person name="Ma Z."/>
            <person name="Armero A."/>
            <person name="Issali A.E."/>
            <person name="Liu N."/>
            <person name="Peng M."/>
            <person name="Yang Y."/>
        </authorList>
    </citation>
    <scope>NUCLEOTIDE SEQUENCE</scope>
    <source>
        <tissue evidence="3">Spear leaf of Hainan Tall coconut</tissue>
    </source>
</reference>
<dbReference type="PANTHER" id="PTHR47926">
    <property type="entry name" value="PENTATRICOPEPTIDE REPEAT-CONTAINING PROTEIN"/>
    <property type="match status" value="1"/>
</dbReference>
<name>A0A8K0MZI7_COCNU</name>
<dbReference type="PROSITE" id="PS51375">
    <property type="entry name" value="PPR"/>
    <property type="match status" value="3"/>
</dbReference>
<keyword evidence="1" id="KW-0677">Repeat</keyword>